<name>A0A251TZA4_HELAN</name>
<evidence type="ECO:0000313" key="1">
    <source>
        <dbReference type="EMBL" id="OTG16477.1"/>
    </source>
</evidence>
<dbReference type="InParanoid" id="A0A251TZA4"/>
<protein>
    <submittedName>
        <fullName evidence="1">Uncharacterized protein</fullName>
    </submittedName>
</protein>
<reference evidence="2" key="1">
    <citation type="journal article" date="2017" name="Nature">
        <title>The sunflower genome provides insights into oil metabolism, flowering and Asterid evolution.</title>
        <authorList>
            <person name="Badouin H."/>
            <person name="Gouzy J."/>
            <person name="Grassa C.J."/>
            <person name="Murat F."/>
            <person name="Staton S.E."/>
            <person name="Cottret L."/>
            <person name="Lelandais-Briere C."/>
            <person name="Owens G.L."/>
            <person name="Carrere S."/>
            <person name="Mayjonade B."/>
            <person name="Legrand L."/>
            <person name="Gill N."/>
            <person name="Kane N.C."/>
            <person name="Bowers J.E."/>
            <person name="Hubner S."/>
            <person name="Bellec A."/>
            <person name="Berard A."/>
            <person name="Berges H."/>
            <person name="Blanchet N."/>
            <person name="Boniface M.C."/>
            <person name="Brunel D."/>
            <person name="Catrice O."/>
            <person name="Chaidir N."/>
            <person name="Claudel C."/>
            <person name="Donnadieu C."/>
            <person name="Faraut T."/>
            <person name="Fievet G."/>
            <person name="Helmstetter N."/>
            <person name="King M."/>
            <person name="Knapp S.J."/>
            <person name="Lai Z."/>
            <person name="Le Paslier M.C."/>
            <person name="Lippi Y."/>
            <person name="Lorenzon L."/>
            <person name="Mandel J.R."/>
            <person name="Marage G."/>
            <person name="Marchand G."/>
            <person name="Marquand E."/>
            <person name="Bret-Mestries E."/>
            <person name="Morien E."/>
            <person name="Nambeesan S."/>
            <person name="Nguyen T."/>
            <person name="Pegot-Espagnet P."/>
            <person name="Pouilly N."/>
            <person name="Raftis F."/>
            <person name="Sallet E."/>
            <person name="Schiex T."/>
            <person name="Thomas J."/>
            <person name="Vandecasteele C."/>
            <person name="Vares D."/>
            <person name="Vear F."/>
            <person name="Vautrin S."/>
            <person name="Crespi M."/>
            <person name="Mangin B."/>
            <person name="Burke J.M."/>
            <person name="Salse J."/>
            <person name="Munos S."/>
            <person name="Vincourt P."/>
            <person name="Rieseberg L.H."/>
            <person name="Langlade N.B."/>
        </authorList>
    </citation>
    <scope>NUCLEOTIDE SEQUENCE [LARGE SCALE GENOMIC DNA]</scope>
    <source>
        <strain evidence="2">cv. SF193</strain>
    </source>
</reference>
<proteinExistence type="predicted"/>
<evidence type="ECO:0000313" key="2">
    <source>
        <dbReference type="Proteomes" id="UP000215914"/>
    </source>
</evidence>
<dbReference type="Proteomes" id="UP000215914">
    <property type="component" value="Chromosome 9"/>
</dbReference>
<dbReference type="AlphaFoldDB" id="A0A251TZA4"/>
<organism evidence="1 2">
    <name type="scientific">Helianthus annuus</name>
    <name type="common">Common sunflower</name>
    <dbReference type="NCBI Taxonomy" id="4232"/>
    <lineage>
        <taxon>Eukaryota</taxon>
        <taxon>Viridiplantae</taxon>
        <taxon>Streptophyta</taxon>
        <taxon>Embryophyta</taxon>
        <taxon>Tracheophyta</taxon>
        <taxon>Spermatophyta</taxon>
        <taxon>Magnoliopsida</taxon>
        <taxon>eudicotyledons</taxon>
        <taxon>Gunneridae</taxon>
        <taxon>Pentapetalae</taxon>
        <taxon>asterids</taxon>
        <taxon>campanulids</taxon>
        <taxon>Asterales</taxon>
        <taxon>Asteraceae</taxon>
        <taxon>Asteroideae</taxon>
        <taxon>Heliantheae alliance</taxon>
        <taxon>Heliantheae</taxon>
        <taxon>Helianthus</taxon>
    </lineage>
</organism>
<dbReference type="EMBL" id="CM007898">
    <property type="protein sequence ID" value="OTG16477.1"/>
    <property type="molecule type" value="Genomic_DNA"/>
</dbReference>
<accession>A0A251TZA4</accession>
<gene>
    <name evidence="1" type="ORF">HannXRQ_Chr09g0271811</name>
</gene>
<keyword evidence="2" id="KW-1185">Reference proteome</keyword>
<sequence length="162" mass="18210">MCLFRPLSITKINFGCESNQATKDNQVCWWDRLSLRKGNQLSPSPASTKTVPDEQGHDFHRINQYGSTVKNFDPCSDDCASTYLSRAKLQAAIYAQKTSSLHFNLATIPPKDQAIPNENTLWVMKVVSFVALIPLEVFGHANCCNHFYMGKWTVGLVVITLR</sequence>